<name>A0A6L2NVG2_TANCI</name>
<proteinExistence type="predicted"/>
<dbReference type="AlphaFoldDB" id="A0A6L2NVG2"/>
<evidence type="ECO:0000313" key="1">
    <source>
        <dbReference type="EMBL" id="GEU90190.1"/>
    </source>
</evidence>
<organism evidence="1">
    <name type="scientific">Tanacetum cinerariifolium</name>
    <name type="common">Dalmatian daisy</name>
    <name type="synonym">Chrysanthemum cinerariifolium</name>
    <dbReference type="NCBI Taxonomy" id="118510"/>
    <lineage>
        <taxon>Eukaryota</taxon>
        <taxon>Viridiplantae</taxon>
        <taxon>Streptophyta</taxon>
        <taxon>Embryophyta</taxon>
        <taxon>Tracheophyta</taxon>
        <taxon>Spermatophyta</taxon>
        <taxon>Magnoliopsida</taxon>
        <taxon>eudicotyledons</taxon>
        <taxon>Gunneridae</taxon>
        <taxon>Pentapetalae</taxon>
        <taxon>asterids</taxon>
        <taxon>campanulids</taxon>
        <taxon>Asterales</taxon>
        <taxon>Asteraceae</taxon>
        <taxon>Asteroideae</taxon>
        <taxon>Anthemideae</taxon>
        <taxon>Anthemidinae</taxon>
        <taxon>Tanacetum</taxon>
    </lineage>
</organism>
<comment type="caution">
    <text evidence="1">The sequence shown here is derived from an EMBL/GenBank/DDBJ whole genome shotgun (WGS) entry which is preliminary data.</text>
</comment>
<accession>A0A6L2NVG2</accession>
<protein>
    <submittedName>
        <fullName evidence="1">Uncharacterized protein</fullName>
    </submittedName>
</protein>
<reference evidence="1" key="1">
    <citation type="journal article" date="2019" name="Sci. Rep.">
        <title>Draft genome of Tanacetum cinerariifolium, the natural source of mosquito coil.</title>
        <authorList>
            <person name="Yamashiro T."/>
            <person name="Shiraishi A."/>
            <person name="Satake H."/>
            <person name="Nakayama K."/>
        </authorList>
    </citation>
    <scope>NUCLEOTIDE SEQUENCE</scope>
</reference>
<gene>
    <name evidence="1" type="ORF">Tci_062168</name>
</gene>
<dbReference type="EMBL" id="BKCJ010010130">
    <property type="protein sequence ID" value="GEU90190.1"/>
    <property type="molecule type" value="Genomic_DNA"/>
</dbReference>
<sequence length="820" mass="93336">MSSNYERILKLALENWTMVLGFLWGRWRELVGSRGLWWSVKEMGESPRDEHLKSTWCSCCGTSVGYPRSLLWIQECKTPVFCLAFVELLVNSLDEVSTRATYVTVDVLNNETDTRSKMLIEDGPAFILPLRFEVYVVKKILVQNSFPFSSSKLILSFNSIIETPPRWDMTQNVRLVELCTLRTIAVLKEVSGTRSFVILIKHPTCHNDPLRTEDLFTYYNENGILQDSSEPSNDNTNVANALREPFVVNQDPGKNSSQSPPQINHHCCYGCSDSLEGIFCHQCTCRLCGNGAHYGYNCPSKVSIVPNQKPFNSQTVKEFPPTVPSFDQSCYSKDGNSFTYASTSNLVHDSPNVFDPPSQLPFYSCELCGNDARYGHYCTPQVLFIYPEPCYNQDFNFPQDFHDFQQQYLCCENCGVTHEAYHCQPMNEDYEQNSCYDPNSFGFDQFQPQQYTVNHPIFNTQNDLFDSQNELMEQLTSMCDMVGQFIQKKEEEKQIEEDQAANARYWKIPACYDDDDDDYTFSITPNEPDNSLSMGDEHLDTILATKSDEFIKSSVENLVPNPSESEGEHECDVPACEDFTTFSNILFDTDYDFYSSDDQSFSDEDVPKKIYSNPLFDGEIISMKIDPHHFNAESDLIESLLNHDSSKIDSLFDEFASELTLLKSVPLGIDKTDCDPEEETHSIKRLLYDNSSPRPPKEFVSENSDTAIESFSLSPIPVEDINSLMEEIDLSFTLDDPMPPGIEEDNYDSERDMLILEELISNDSLSLPENESFHFDIPSSSRPLVKPPDGNTGILNVKMMGDISKQKVPMPRLMITLVPK</sequence>